<proteinExistence type="predicted"/>
<evidence type="ECO:0000313" key="2">
    <source>
        <dbReference type="Proteomes" id="UP001430953"/>
    </source>
</evidence>
<comment type="caution">
    <text evidence="1">The sequence shown here is derived from an EMBL/GenBank/DDBJ whole genome shotgun (WGS) entry which is preliminary data.</text>
</comment>
<sequence length="104" mass="12168">MKGRKRDGSTQIHPKRLMRPVIRAIPWRVMSNKLRVTLLPSTPLPLSTTKLRLSSWEAAARRPRHLPYPALLPRRPTRFRGSRRSRSLFLLSSRLLVPFALHER</sequence>
<organism evidence="1 2">
    <name type="scientific">Cardiocondyla obscurior</name>
    <dbReference type="NCBI Taxonomy" id="286306"/>
    <lineage>
        <taxon>Eukaryota</taxon>
        <taxon>Metazoa</taxon>
        <taxon>Ecdysozoa</taxon>
        <taxon>Arthropoda</taxon>
        <taxon>Hexapoda</taxon>
        <taxon>Insecta</taxon>
        <taxon>Pterygota</taxon>
        <taxon>Neoptera</taxon>
        <taxon>Endopterygota</taxon>
        <taxon>Hymenoptera</taxon>
        <taxon>Apocrita</taxon>
        <taxon>Aculeata</taxon>
        <taxon>Formicoidea</taxon>
        <taxon>Formicidae</taxon>
        <taxon>Myrmicinae</taxon>
        <taxon>Cardiocondyla</taxon>
    </lineage>
</organism>
<gene>
    <name evidence="1" type="ORF">PUN28_009257</name>
</gene>
<dbReference type="AlphaFoldDB" id="A0AAW2FTH9"/>
<name>A0AAW2FTH9_9HYME</name>
<keyword evidence="2" id="KW-1185">Reference proteome</keyword>
<accession>A0AAW2FTH9</accession>
<reference evidence="1 2" key="1">
    <citation type="submission" date="2023-03" db="EMBL/GenBank/DDBJ databases">
        <title>High recombination rates correlate with genetic variation in Cardiocondyla obscurior ants.</title>
        <authorList>
            <person name="Errbii M."/>
        </authorList>
    </citation>
    <scope>NUCLEOTIDE SEQUENCE [LARGE SCALE GENOMIC DNA]</scope>
    <source>
        <strain evidence="1">Alpha-2009</strain>
        <tissue evidence="1">Whole body</tissue>
    </source>
</reference>
<protein>
    <submittedName>
        <fullName evidence="1">Uncharacterized protein</fullName>
    </submittedName>
</protein>
<dbReference type="Proteomes" id="UP001430953">
    <property type="component" value="Unassembled WGS sequence"/>
</dbReference>
<evidence type="ECO:0000313" key="1">
    <source>
        <dbReference type="EMBL" id="KAL0118465.1"/>
    </source>
</evidence>
<dbReference type="EMBL" id="JADYXP020000008">
    <property type="protein sequence ID" value="KAL0118465.1"/>
    <property type="molecule type" value="Genomic_DNA"/>
</dbReference>